<feature type="domain" description="Mandelate racemase/muconate lactonizing enzyme C-terminal" evidence="6">
    <location>
        <begin position="144"/>
        <end position="242"/>
    </location>
</feature>
<proteinExistence type="inferred from homology"/>
<evidence type="ECO:0000313" key="8">
    <source>
        <dbReference type="Proteomes" id="UP001379533"/>
    </source>
</evidence>
<dbReference type="SMART" id="SM00922">
    <property type="entry name" value="MR_MLE"/>
    <property type="match status" value="1"/>
</dbReference>
<evidence type="ECO:0000256" key="5">
    <source>
        <dbReference type="RuleBase" id="RU366006"/>
    </source>
</evidence>
<evidence type="ECO:0000256" key="4">
    <source>
        <dbReference type="ARBA" id="ARBA00023235"/>
    </source>
</evidence>
<dbReference type="SFLD" id="SFLDS00001">
    <property type="entry name" value="Enolase"/>
    <property type="match status" value="1"/>
</dbReference>
<dbReference type="RefSeq" id="WP_394841641.1">
    <property type="nucleotide sequence ID" value="NZ_CP089982.1"/>
</dbReference>
<dbReference type="SUPFAM" id="SSF54826">
    <property type="entry name" value="Enolase N-terminal domain-like"/>
    <property type="match status" value="1"/>
</dbReference>
<dbReference type="PANTHER" id="PTHR48073:SF2">
    <property type="entry name" value="O-SUCCINYLBENZOATE SYNTHASE"/>
    <property type="match status" value="1"/>
</dbReference>
<dbReference type="InterPro" id="IPR013342">
    <property type="entry name" value="Mandelate_racemase_C"/>
</dbReference>
<dbReference type="Gene3D" id="3.30.390.10">
    <property type="entry name" value="Enolase-like, N-terminal domain"/>
    <property type="match status" value="1"/>
</dbReference>
<dbReference type="InterPro" id="IPR029065">
    <property type="entry name" value="Enolase_C-like"/>
</dbReference>
<sequence>MNNATTVRHLEVHDLNITLREPFGISGGSQDAVRNLLVVAELADGTRGYGEAAPLPAFNGETQEIARAAIESVRARIEGCDVREWRAVADVLRGAIPKVGSARCAIETALLDALTRRAGIPLWAFFGGREAELVTDMTIPTGTVARASEATRTWAGRGFRTFKIKIGGVALAEDVERIVAVHEAAPHATLVADANAGLDAAVALELLDALERRGVRLALLEQPVAGRDLDGLARVTASGKAPVAADESCASLEGAWTIASRGAANVLNLKLSKFGVAEALDIAAVARAAGLGLMIGGMVESKLTMSMSACFAAGVGGFTHIDLDTPLFMAEEPLDGGLEYNGATVQLRHITAGHGVIPRK</sequence>
<keyword evidence="4 5" id="KW-0413">Isomerase</keyword>
<keyword evidence="3 5" id="KW-0460">Magnesium</keyword>
<dbReference type="EC" id="5.1.1.-" evidence="5"/>
<dbReference type="InterPro" id="IPR029017">
    <property type="entry name" value="Enolase-like_N"/>
</dbReference>
<dbReference type="SFLD" id="SFLDG00180">
    <property type="entry name" value="muconate_cycloisomerase"/>
    <property type="match status" value="1"/>
</dbReference>
<evidence type="ECO:0000313" key="7">
    <source>
        <dbReference type="EMBL" id="WXA91021.1"/>
    </source>
</evidence>
<dbReference type="SUPFAM" id="SSF51604">
    <property type="entry name" value="Enolase C-terminal domain-like"/>
    <property type="match status" value="1"/>
</dbReference>
<accession>A0ABZ2JX15</accession>
<dbReference type="PANTHER" id="PTHR48073">
    <property type="entry name" value="O-SUCCINYLBENZOATE SYNTHASE-RELATED"/>
    <property type="match status" value="1"/>
</dbReference>
<evidence type="ECO:0000256" key="1">
    <source>
        <dbReference type="ARBA" id="ARBA00008031"/>
    </source>
</evidence>
<comment type="cofactor">
    <cofactor evidence="5">
        <name>Mg(2+)</name>
        <dbReference type="ChEBI" id="CHEBI:18420"/>
    </cofactor>
    <text evidence="5">Binds 1 Mg(2+) ion per subunit.</text>
</comment>
<protein>
    <recommendedName>
        <fullName evidence="5">Dipeptide epimerase</fullName>
        <ecNumber evidence="5">5.1.1.-</ecNumber>
    </recommendedName>
</protein>
<dbReference type="EMBL" id="CP089982">
    <property type="protein sequence ID" value="WXA91021.1"/>
    <property type="molecule type" value="Genomic_DNA"/>
</dbReference>
<dbReference type="CDD" id="cd03319">
    <property type="entry name" value="L-Ala-DL-Glu_epimerase"/>
    <property type="match status" value="1"/>
</dbReference>
<dbReference type="InterPro" id="IPR034603">
    <property type="entry name" value="Dipeptide_epimerase"/>
</dbReference>
<name>A0ABZ2JX15_9BACT</name>
<evidence type="ECO:0000259" key="6">
    <source>
        <dbReference type="SMART" id="SM00922"/>
    </source>
</evidence>
<dbReference type="Proteomes" id="UP001379533">
    <property type="component" value="Chromosome"/>
</dbReference>
<dbReference type="Pfam" id="PF13378">
    <property type="entry name" value="MR_MLE_C"/>
    <property type="match status" value="1"/>
</dbReference>
<evidence type="ECO:0000256" key="2">
    <source>
        <dbReference type="ARBA" id="ARBA00022723"/>
    </source>
</evidence>
<reference evidence="7 8" key="1">
    <citation type="submission" date="2021-12" db="EMBL/GenBank/DDBJ databases">
        <title>Discovery of the Pendulisporaceae a myxobacterial family with distinct sporulation behavior and unique specialized metabolism.</title>
        <authorList>
            <person name="Garcia R."/>
            <person name="Popoff A."/>
            <person name="Bader C.D."/>
            <person name="Loehr J."/>
            <person name="Walesch S."/>
            <person name="Walt C."/>
            <person name="Boldt J."/>
            <person name="Bunk B."/>
            <person name="Haeckl F.J.F.P.J."/>
            <person name="Gunesch A.P."/>
            <person name="Birkelbach J."/>
            <person name="Nuebel U."/>
            <person name="Pietschmann T."/>
            <person name="Bach T."/>
            <person name="Mueller R."/>
        </authorList>
    </citation>
    <scope>NUCLEOTIDE SEQUENCE [LARGE SCALE GENOMIC DNA]</scope>
    <source>
        <strain evidence="7 8">MSr12523</strain>
    </source>
</reference>
<dbReference type="InterPro" id="IPR013341">
    <property type="entry name" value="Mandelate_racemase_N_dom"/>
</dbReference>
<dbReference type="SFLD" id="SFLDF00009">
    <property type="entry name" value="o-succinylbenzoate_synthase"/>
    <property type="match status" value="1"/>
</dbReference>
<keyword evidence="2 5" id="KW-0479">Metal-binding</keyword>
<evidence type="ECO:0000256" key="3">
    <source>
        <dbReference type="ARBA" id="ARBA00022842"/>
    </source>
</evidence>
<comment type="similarity">
    <text evidence="1 5">Belongs to the mandelate racemase/muconate lactonizing enzyme family.</text>
</comment>
<organism evidence="7 8">
    <name type="scientific">Pendulispora brunnea</name>
    <dbReference type="NCBI Taxonomy" id="2905690"/>
    <lineage>
        <taxon>Bacteria</taxon>
        <taxon>Pseudomonadati</taxon>
        <taxon>Myxococcota</taxon>
        <taxon>Myxococcia</taxon>
        <taxon>Myxococcales</taxon>
        <taxon>Sorangiineae</taxon>
        <taxon>Pendulisporaceae</taxon>
        <taxon>Pendulispora</taxon>
    </lineage>
</organism>
<dbReference type="Gene3D" id="3.20.20.120">
    <property type="entry name" value="Enolase-like C-terminal domain"/>
    <property type="match status" value="1"/>
</dbReference>
<dbReference type="InterPro" id="IPR036849">
    <property type="entry name" value="Enolase-like_C_sf"/>
</dbReference>
<gene>
    <name evidence="7" type="ORF">LZC95_31780</name>
</gene>
<dbReference type="Pfam" id="PF02746">
    <property type="entry name" value="MR_MLE_N"/>
    <property type="match status" value="1"/>
</dbReference>
<keyword evidence="8" id="KW-1185">Reference proteome</keyword>